<keyword evidence="4" id="KW-0804">Transcription</keyword>
<evidence type="ECO:0000259" key="8">
    <source>
        <dbReference type="PROSITE" id="PS50157"/>
    </source>
</evidence>
<gene>
    <name evidence="9" type="ORF">BU24DRAFT_497541</name>
</gene>
<keyword evidence="1" id="KW-0479">Metal-binding</keyword>
<evidence type="ECO:0000256" key="4">
    <source>
        <dbReference type="ARBA" id="ARBA00023163"/>
    </source>
</evidence>
<dbReference type="PROSITE" id="PS50048">
    <property type="entry name" value="ZN2_CY6_FUNGAL_2"/>
    <property type="match status" value="1"/>
</dbReference>
<dbReference type="GO" id="GO:0000981">
    <property type="term" value="F:DNA-binding transcription factor activity, RNA polymerase II-specific"/>
    <property type="evidence" value="ECO:0007669"/>
    <property type="project" value="InterPro"/>
</dbReference>
<dbReference type="SUPFAM" id="SSF57701">
    <property type="entry name" value="Zn2/Cys6 DNA-binding domain"/>
    <property type="match status" value="1"/>
</dbReference>
<dbReference type="Pfam" id="PF04082">
    <property type="entry name" value="Fungal_trans"/>
    <property type="match status" value="1"/>
</dbReference>
<dbReference type="GO" id="GO:0006351">
    <property type="term" value="P:DNA-templated transcription"/>
    <property type="evidence" value="ECO:0007669"/>
    <property type="project" value="InterPro"/>
</dbReference>
<dbReference type="Gene3D" id="3.30.160.60">
    <property type="entry name" value="Classic Zinc Finger"/>
    <property type="match status" value="1"/>
</dbReference>
<dbReference type="InterPro" id="IPR007219">
    <property type="entry name" value="XnlR_reg_dom"/>
</dbReference>
<organism evidence="9 10">
    <name type="scientific">Aaosphaeria arxii CBS 175.79</name>
    <dbReference type="NCBI Taxonomy" id="1450172"/>
    <lineage>
        <taxon>Eukaryota</taxon>
        <taxon>Fungi</taxon>
        <taxon>Dikarya</taxon>
        <taxon>Ascomycota</taxon>
        <taxon>Pezizomycotina</taxon>
        <taxon>Dothideomycetes</taxon>
        <taxon>Pleosporomycetidae</taxon>
        <taxon>Pleosporales</taxon>
        <taxon>Pleosporales incertae sedis</taxon>
        <taxon>Aaosphaeria</taxon>
    </lineage>
</organism>
<dbReference type="CDD" id="cd12148">
    <property type="entry name" value="fungal_TF_MHR"/>
    <property type="match status" value="1"/>
</dbReference>
<keyword evidence="5" id="KW-0539">Nucleus</keyword>
<dbReference type="PROSITE" id="PS50157">
    <property type="entry name" value="ZINC_FINGER_C2H2_2"/>
    <property type="match status" value="1"/>
</dbReference>
<evidence type="ECO:0000313" key="9">
    <source>
        <dbReference type="EMBL" id="KAF2008963.1"/>
    </source>
</evidence>
<dbReference type="Gene3D" id="4.10.240.10">
    <property type="entry name" value="Zn(2)-C6 fungal-type DNA-binding domain"/>
    <property type="match status" value="1"/>
</dbReference>
<feature type="domain" description="C2H2-type" evidence="8">
    <location>
        <begin position="40"/>
        <end position="68"/>
    </location>
</feature>
<evidence type="ECO:0000256" key="3">
    <source>
        <dbReference type="ARBA" id="ARBA00023015"/>
    </source>
</evidence>
<dbReference type="PANTHER" id="PTHR47660">
    <property type="entry name" value="TRANSCRIPTION FACTOR WITH C2H2 AND ZN(2)-CYS(6) DNA BINDING DOMAIN (EUROFUNG)-RELATED-RELATED"/>
    <property type="match status" value="1"/>
</dbReference>
<dbReference type="AlphaFoldDB" id="A0A6A5X7P3"/>
<dbReference type="OrthoDB" id="654211at2759"/>
<dbReference type="InterPro" id="IPR013087">
    <property type="entry name" value="Znf_C2H2_type"/>
</dbReference>
<dbReference type="SMART" id="SM00066">
    <property type="entry name" value="GAL4"/>
    <property type="match status" value="1"/>
</dbReference>
<feature type="domain" description="Zn(2)-C6 fungal-type" evidence="7">
    <location>
        <begin position="84"/>
        <end position="113"/>
    </location>
</feature>
<dbReference type="PANTHER" id="PTHR47660:SF2">
    <property type="entry name" value="TRANSCRIPTION FACTOR WITH C2H2 AND ZN(2)-CYS(6) DNA BINDING DOMAIN (EUROFUNG)"/>
    <property type="match status" value="1"/>
</dbReference>
<name>A0A6A5X7P3_9PLEO</name>
<proteinExistence type="predicted"/>
<evidence type="ECO:0000256" key="1">
    <source>
        <dbReference type="ARBA" id="ARBA00022723"/>
    </source>
</evidence>
<dbReference type="CDD" id="cd00067">
    <property type="entry name" value="GAL4"/>
    <property type="match status" value="1"/>
</dbReference>
<evidence type="ECO:0008006" key="11">
    <source>
        <dbReference type="Google" id="ProtNLM"/>
    </source>
</evidence>
<keyword evidence="10" id="KW-1185">Reference proteome</keyword>
<dbReference type="RefSeq" id="XP_033377302.1">
    <property type="nucleotide sequence ID" value="XM_033534277.1"/>
</dbReference>
<dbReference type="GO" id="GO:0003677">
    <property type="term" value="F:DNA binding"/>
    <property type="evidence" value="ECO:0007669"/>
    <property type="project" value="InterPro"/>
</dbReference>
<evidence type="ECO:0000259" key="7">
    <source>
        <dbReference type="PROSITE" id="PS50048"/>
    </source>
</evidence>
<evidence type="ECO:0000256" key="6">
    <source>
        <dbReference type="PROSITE-ProRule" id="PRU00042"/>
    </source>
</evidence>
<protein>
    <recommendedName>
        <fullName evidence="11">Zn(2)-C6 fungal-type domain-containing protein</fullName>
    </recommendedName>
</protein>
<reference evidence="9" key="1">
    <citation type="journal article" date="2020" name="Stud. Mycol.">
        <title>101 Dothideomycetes genomes: a test case for predicting lifestyles and emergence of pathogens.</title>
        <authorList>
            <person name="Haridas S."/>
            <person name="Albert R."/>
            <person name="Binder M."/>
            <person name="Bloem J."/>
            <person name="Labutti K."/>
            <person name="Salamov A."/>
            <person name="Andreopoulos B."/>
            <person name="Baker S."/>
            <person name="Barry K."/>
            <person name="Bills G."/>
            <person name="Bluhm B."/>
            <person name="Cannon C."/>
            <person name="Castanera R."/>
            <person name="Culley D."/>
            <person name="Daum C."/>
            <person name="Ezra D."/>
            <person name="Gonzalez J."/>
            <person name="Henrissat B."/>
            <person name="Kuo A."/>
            <person name="Liang C."/>
            <person name="Lipzen A."/>
            <person name="Lutzoni F."/>
            <person name="Magnuson J."/>
            <person name="Mondo S."/>
            <person name="Nolan M."/>
            <person name="Ohm R."/>
            <person name="Pangilinan J."/>
            <person name="Park H.-J."/>
            <person name="Ramirez L."/>
            <person name="Alfaro M."/>
            <person name="Sun H."/>
            <person name="Tritt A."/>
            <person name="Yoshinaga Y."/>
            <person name="Zwiers L.-H."/>
            <person name="Turgeon B."/>
            <person name="Goodwin S."/>
            <person name="Spatafora J."/>
            <person name="Crous P."/>
            <person name="Grigoriev I."/>
        </authorList>
    </citation>
    <scope>NUCLEOTIDE SEQUENCE</scope>
    <source>
        <strain evidence="9">CBS 175.79</strain>
    </source>
</reference>
<dbReference type="PROSITE" id="PS00028">
    <property type="entry name" value="ZINC_FINGER_C2H2_1"/>
    <property type="match status" value="1"/>
</dbReference>
<keyword evidence="6" id="KW-0863">Zinc-finger</keyword>
<dbReference type="Proteomes" id="UP000799778">
    <property type="component" value="Unassembled WGS sequence"/>
</dbReference>
<evidence type="ECO:0000256" key="2">
    <source>
        <dbReference type="ARBA" id="ARBA00022833"/>
    </source>
</evidence>
<dbReference type="GO" id="GO:0008270">
    <property type="term" value="F:zinc ion binding"/>
    <property type="evidence" value="ECO:0007669"/>
    <property type="project" value="UniProtKB-KW"/>
</dbReference>
<keyword evidence="3" id="KW-0805">Transcription regulation</keyword>
<dbReference type="InterPro" id="IPR036864">
    <property type="entry name" value="Zn2-C6_fun-type_DNA-bd_sf"/>
</dbReference>
<accession>A0A6A5X7P3</accession>
<dbReference type="InterPro" id="IPR001138">
    <property type="entry name" value="Zn2Cys6_DnaBD"/>
</dbReference>
<dbReference type="PROSITE" id="PS00463">
    <property type="entry name" value="ZN2_CY6_FUNGAL_1"/>
    <property type="match status" value="1"/>
</dbReference>
<keyword evidence="2" id="KW-0862">Zinc</keyword>
<dbReference type="GeneID" id="54291674"/>
<evidence type="ECO:0000313" key="10">
    <source>
        <dbReference type="Proteomes" id="UP000799778"/>
    </source>
</evidence>
<sequence>MQPLPLAGTDNDGTFHVASLSQGSSRANATISRYFRNDLYPCPRCATEFSRSDSLRRHLLTMHRPSKAGVAGNRAITRKRAAKACIACSRTKQRCSGDVPCHRCQVKSLSCRYSLGTQQKASIEQRLLCYDQETTSMSGFGDFRTDLTGGHQDSVVNLDMNSDNPTSFPRSTANYNSSTFFLPQFWTDPNFAGLSVLTSPETVPGQLVLGGLKDMLNPVHPEASWADFEGNITLGGEPTEDSTVTIDALQNAFDSTNSFHQNQSLPTEISLPLSIPYLASASPDANQIATGKAPVPPLFRSDNSTRFSRHSMPMSEELHVERVHVLEDLEHVPSLSPSTYHGLLNQFRKLNHLHDDETPFTDMELPPIDQVNAFIQAYFEDFHPIFPILHQPTFDPNQVPWTMVWAVLTTGCRFSRALSSSAFVNILQEILRRAIHAHVEEEVIPAPTISMTQAMVLAQIGLAFSGDFTLLDAGANNIPTVAAWCHELGCFEEPSDCGVTEGDVMPDLRASWKRWIDKETRGRLGYCAWMVDCQYSLFLSLPGVISSNAISSSMPCHDDIWQAESPEEWTKKRLLFDHSPLKSVQFALQELYQRRKQPKNLTFFNLLLLNLGLYRDALEDHGLVAYLDILRPNANTSTLEPQASRQMQVTLEYNYIIKVLLEISLQDLMAYAGWRVDYVQHLQGYNRLQRLFRMRSESMWSVVICAAQTFACVRDHSTYGPHESLALLSSLVILWAYIEFWDIRDDNQHPTGQINAEIASRDFNNSLICPQPDPSSLAGVGSLRNPRAPLRLTRECSRILLTRQAWRLSDAIRGNMATQYSFKWNKVASAC</sequence>
<dbReference type="EMBL" id="ML978080">
    <property type="protein sequence ID" value="KAF2008963.1"/>
    <property type="molecule type" value="Genomic_DNA"/>
</dbReference>
<evidence type="ECO:0000256" key="5">
    <source>
        <dbReference type="ARBA" id="ARBA00023242"/>
    </source>
</evidence>
<dbReference type="Pfam" id="PF00172">
    <property type="entry name" value="Zn_clus"/>
    <property type="match status" value="1"/>
</dbReference>